<name>A0AAD9FMN6_PAPLA</name>
<dbReference type="EMBL" id="JAODAN010000009">
    <property type="protein sequence ID" value="KAK1922214.1"/>
    <property type="molecule type" value="Genomic_DNA"/>
</dbReference>
<feature type="region of interest" description="Disordered" evidence="1">
    <location>
        <begin position="156"/>
        <end position="177"/>
    </location>
</feature>
<sequence>MPNDTWRRKPQGPAYIVGVTDFVHRVDPPRLASRAAMYRCVLQHLRLLPDPIIWAHVAPLMRKLCASYKRSPGETEAFQPAVLDKVVSKEAREQAARWQEEKKRKKSLEEAKSMLAEVRAAVAAHPHALGRLIRRSYNQTGYDKWGLYREVERTSPPSTEIRKHEKHLGPTRAPVPKPLLPLARVERSLPPRNTFDGTSSARDELTQRQARIQWLKQHETLDIPLRFPKNTGVRTGIENDGVIETIQAFAKVAQEYYKYGPPRGVEPASQLTEREMPTEEAYTVFPLPRTDTLPSFEKLPLVFQKIFPRKLKPTMREPVMPKPPRAQTKSNPGTWKNPVRLTPRLLTRQYQRLWDSLVWVRPKTEDVKGDWVRCSYESMLLYEQGRFEELRELDKQKRWAMEAGPRSRITPMSGSEAAWLREQQRSESNGTVDRAGVHQRSR</sequence>
<evidence type="ECO:0000313" key="3">
    <source>
        <dbReference type="Proteomes" id="UP001182556"/>
    </source>
</evidence>
<evidence type="ECO:0000256" key="1">
    <source>
        <dbReference type="SAM" id="MobiDB-lite"/>
    </source>
</evidence>
<comment type="caution">
    <text evidence="2">The sequence shown here is derived from an EMBL/GenBank/DDBJ whole genome shotgun (WGS) entry which is preliminary data.</text>
</comment>
<proteinExistence type="predicted"/>
<dbReference type="AlphaFoldDB" id="A0AAD9FMN6"/>
<organism evidence="2 3">
    <name type="scientific">Papiliotrema laurentii</name>
    <name type="common">Cryptococcus laurentii</name>
    <dbReference type="NCBI Taxonomy" id="5418"/>
    <lineage>
        <taxon>Eukaryota</taxon>
        <taxon>Fungi</taxon>
        <taxon>Dikarya</taxon>
        <taxon>Basidiomycota</taxon>
        <taxon>Agaricomycotina</taxon>
        <taxon>Tremellomycetes</taxon>
        <taxon>Tremellales</taxon>
        <taxon>Rhynchogastremaceae</taxon>
        <taxon>Papiliotrema</taxon>
    </lineage>
</organism>
<evidence type="ECO:0000313" key="2">
    <source>
        <dbReference type="EMBL" id="KAK1922214.1"/>
    </source>
</evidence>
<protein>
    <submittedName>
        <fullName evidence="2">Uncharacterized protein</fullName>
    </submittedName>
</protein>
<dbReference type="Proteomes" id="UP001182556">
    <property type="component" value="Unassembled WGS sequence"/>
</dbReference>
<feature type="region of interest" description="Disordered" evidence="1">
    <location>
        <begin position="402"/>
        <end position="442"/>
    </location>
</feature>
<accession>A0AAD9FMN6</accession>
<feature type="region of interest" description="Disordered" evidence="1">
    <location>
        <begin position="314"/>
        <end position="338"/>
    </location>
</feature>
<keyword evidence="3" id="KW-1185">Reference proteome</keyword>
<reference evidence="2" key="1">
    <citation type="submission" date="2023-02" db="EMBL/GenBank/DDBJ databases">
        <title>Identification and recombinant expression of a fungal hydrolase from Papiliotrema laurentii that hydrolyzes apple cutin and clears colloidal polyester polyurethane.</title>
        <authorList>
            <consortium name="DOE Joint Genome Institute"/>
            <person name="Roman V.A."/>
            <person name="Bojanowski C."/>
            <person name="Crable B.R."/>
            <person name="Wagner D.N."/>
            <person name="Hung C.S."/>
            <person name="Nadeau L.J."/>
            <person name="Schratz L."/>
            <person name="Haridas S."/>
            <person name="Pangilinan J."/>
            <person name="Lipzen A."/>
            <person name="Na H."/>
            <person name="Yan M."/>
            <person name="Ng V."/>
            <person name="Grigoriev I.V."/>
            <person name="Spatafora J.W."/>
            <person name="Barlow D."/>
            <person name="Biffinger J."/>
            <person name="Kelley-Loughnane N."/>
            <person name="Varaljay V.A."/>
            <person name="Crookes-Goodson W.J."/>
        </authorList>
    </citation>
    <scope>NUCLEOTIDE SEQUENCE</scope>
    <source>
        <strain evidence="2">5307AH</strain>
    </source>
</reference>
<gene>
    <name evidence="2" type="ORF">DB88DRAFT_542205</name>
</gene>